<comment type="caution">
    <text evidence="2">The sequence shown here is derived from an EMBL/GenBank/DDBJ whole genome shotgun (WGS) entry which is preliminary data.</text>
</comment>
<keyword evidence="3" id="KW-1185">Reference proteome</keyword>
<evidence type="ECO:0000313" key="2">
    <source>
        <dbReference type="EMBL" id="MDT0264262.1"/>
    </source>
</evidence>
<dbReference type="RefSeq" id="WP_311425404.1">
    <property type="nucleotide sequence ID" value="NZ_JAVREH010000082.1"/>
</dbReference>
<proteinExistence type="predicted"/>
<dbReference type="EMBL" id="JAVREH010000082">
    <property type="protein sequence ID" value="MDT0264262.1"/>
    <property type="molecule type" value="Genomic_DNA"/>
</dbReference>
<dbReference type="InterPro" id="IPR047960">
    <property type="entry name" value="Transpos_IS1380"/>
</dbReference>
<dbReference type="InterPro" id="IPR025668">
    <property type="entry name" value="Tnp_DDE_dom"/>
</dbReference>
<evidence type="ECO:0000259" key="1">
    <source>
        <dbReference type="Pfam" id="PF13701"/>
    </source>
</evidence>
<organism evidence="2 3">
    <name type="scientific">Jatrophihabitans lederbergiae</name>
    <dbReference type="NCBI Taxonomy" id="3075547"/>
    <lineage>
        <taxon>Bacteria</taxon>
        <taxon>Bacillati</taxon>
        <taxon>Actinomycetota</taxon>
        <taxon>Actinomycetes</taxon>
        <taxon>Jatrophihabitantales</taxon>
        <taxon>Jatrophihabitantaceae</taxon>
        <taxon>Jatrophihabitans</taxon>
    </lineage>
</organism>
<protein>
    <submittedName>
        <fullName evidence="2">IS1380 family transposase</fullName>
    </submittedName>
</protein>
<gene>
    <name evidence="2" type="ORF">RM423_23120</name>
</gene>
<reference evidence="3" key="1">
    <citation type="submission" date="2023-07" db="EMBL/GenBank/DDBJ databases">
        <title>30 novel species of actinomycetes from the DSMZ collection.</title>
        <authorList>
            <person name="Nouioui I."/>
        </authorList>
    </citation>
    <scope>NUCLEOTIDE SEQUENCE [LARGE SCALE GENOMIC DNA]</scope>
    <source>
        <strain evidence="3">DSM 44399</strain>
    </source>
</reference>
<feature type="non-terminal residue" evidence="2">
    <location>
        <position position="269"/>
    </location>
</feature>
<evidence type="ECO:0000313" key="3">
    <source>
        <dbReference type="Proteomes" id="UP001183176"/>
    </source>
</evidence>
<accession>A0ABU2JH49</accession>
<sequence>MKNIGLYPRVQTDTAAAKIVSQAGAVSLVETVRAAGLDRVLSEALARWRKPLARHDPGKIVTDLALALAVGGDCLADVAVLRAEPSVFGPVASDPTVSRLVDTLAADADRALAAIDAARAVARARVWAAAGQHAPNYAADADSPVVIDVDATLVTSHSDKEWAAPTFKKGFGFHPLLVFADHGAGGTGEPLSVMLRKGNAGSNTAADHIEVLRRAFAQLPGYKPGRRPGRSVLVRADGAGGTHEFLSWLTGQRVQYSVGFTLPDTFTTE</sequence>
<dbReference type="Pfam" id="PF13701">
    <property type="entry name" value="DDE_Tnp_1_4"/>
    <property type="match status" value="1"/>
</dbReference>
<dbReference type="Proteomes" id="UP001183176">
    <property type="component" value="Unassembled WGS sequence"/>
</dbReference>
<name>A0ABU2JH49_9ACTN</name>
<dbReference type="NCBIfam" id="NF033539">
    <property type="entry name" value="transpos_IS1380"/>
    <property type="match status" value="1"/>
</dbReference>
<feature type="domain" description="Transposase DDE" evidence="1">
    <location>
        <begin position="6"/>
        <end position="261"/>
    </location>
</feature>